<dbReference type="Proteomes" id="UP000184268">
    <property type="component" value="Unassembled WGS sequence"/>
</dbReference>
<keyword evidence="1" id="KW-1133">Transmembrane helix</keyword>
<keyword evidence="1" id="KW-0472">Membrane</keyword>
<reference evidence="3" key="1">
    <citation type="submission" date="2016-11" db="EMBL/GenBank/DDBJ databases">
        <authorList>
            <person name="Varghese N."/>
            <person name="Submissions S."/>
        </authorList>
    </citation>
    <scope>NUCLEOTIDE SEQUENCE [LARGE SCALE GENOMIC DNA]</scope>
    <source>
        <strain evidence="3">DSM 16917</strain>
    </source>
</reference>
<evidence type="ECO:0000313" key="3">
    <source>
        <dbReference type="Proteomes" id="UP000184268"/>
    </source>
</evidence>
<sequence length="112" mass="13176">MASSFIPPQSRTDSALLAHYEQLLTRQEGIRRDFAQLKNRRQERAVFLLLLSLPLVLMQLYWLALCWGASLFWLLGTNKALHLRELRLGRRALRLLKEHSAIEQELRRRALL</sequence>
<organism evidence="2 3">
    <name type="scientific">Ferrimonas marina</name>
    <dbReference type="NCBI Taxonomy" id="299255"/>
    <lineage>
        <taxon>Bacteria</taxon>
        <taxon>Pseudomonadati</taxon>
        <taxon>Pseudomonadota</taxon>
        <taxon>Gammaproteobacteria</taxon>
        <taxon>Alteromonadales</taxon>
        <taxon>Ferrimonadaceae</taxon>
        <taxon>Ferrimonas</taxon>
    </lineage>
</organism>
<dbReference type="RefSeq" id="WP_067659942.1">
    <property type="nucleotide sequence ID" value="NZ_FQXG01000008.1"/>
</dbReference>
<protein>
    <submittedName>
        <fullName evidence="2">Uncharacterized protein</fullName>
    </submittedName>
</protein>
<keyword evidence="1" id="KW-0812">Transmembrane</keyword>
<feature type="transmembrane region" description="Helical" evidence="1">
    <location>
        <begin position="46"/>
        <end position="75"/>
    </location>
</feature>
<dbReference type="EMBL" id="FQXG01000008">
    <property type="protein sequence ID" value="SHI15483.1"/>
    <property type="molecule type" value="Genomic_DNA"/>
</dbReference>
<evidence type="ECO:0000256" key="1">
    <source>
        <dbReference type="SAM" id="Phobius"/>
    </source>
</evidence>
<name>A0A1M5YVA7_9GAMM</name>
<keyword evidence="3" id="KW-1185">Reference proteome</keyword>
<gene>
    <name evidence="2" type="ORF">SAMN02745129_4440</name>
</gene>
<dbReference type="AlphaFoldDB" id="A0A1M5YVA7"/>
<accession>A0A1M5YVA7</accession>
<proteinExistence type="predicted"/>
<evidence type="ECO:0000313" key="2">
    <source>
        <dbReference type="EMBL" id="SHI15483.1"/>
    </source>
</evidence>